<organism evidence="2 3">
    <name type="scientific">Meloidogyne enterolobii</name>
    <name type="common">Root-knot nematode worm</name>
    <name type="synonym">Meloidogyne mayaguensis</name>
    <dbReference type="NCBI Taxonomy" id="390850"/>
    <lineage>
        <taxon>Eukaryota</taxon>
        <taxon>Metazoa</taxon>
        <taxon>Ecdysozoa</taxon>
        <taxon>Nematoda</taxon>
        <taxon>Chromadorea</taxon>
        <taxon>Rhabditida</taxon>
        <taxon>Tylenchina</taxon>
        <taxon>Tylenchomorpha</taxon>
        <taxon>Tylenchoidea</taxon>
        <taxon>Meloidogynidae</taxon>
        <taxon>Meloidogyninae</taxon>
        <taxon>Meloidogyne</taxon>
    </lineage>
</organism>
<evidence type="ECO:0000256" key="1">
    <source>
        <dbReference type="SAM" id="MobiDB-lite"/>
    </source>
</evidence>
<dbReference type="EMBL" id="CAJEWN010001127">
    <property type="protein sequence ID" value="CAD2194585.1"/>
    <property type="molecule type" value="Genomic_DNA"/>
</dbReference>
<dbReference type="AlphaFoldDB" id="A0A6V7X5X2"/>
<evidence type="ECO:0000313" key="3">
    <source>
        <dbReference type="Proteomes" id="UP000580250"/>
    </source>
</evidence>
<reference evidence="2 3" key="1">
    <citation type="submission" date="2020-08" db="EMBL/GenBank/DDBJ databases">
        <authorList>
            <person name="Koutsovoulos G."/>
            <person name="Danchin GJ E."/>
        </authorList>
    </citation>
    <scope>NUCLEOTIDE SEQUENCE [LARGE SCALE GENOMIC DNA]</scope>
</reference>
<gene>
    <name evidence="2" type="ORF">MENT_LOCUS47610</name>
</gene>
<name>A0A6V7X5X2_MELEN</name>
<protein>
    <submittedName>
        <fullName evidence="2">Uncharacterized protein</fullName>
    </submittedName>
</protein>
<evidence type="ECO:0000313" key="2">
    <source>
        <dbReference type="EMBL" id="CAD2194585.1"/>
    </source>
</evidence>
<comment type="caution">
    <text evidence="2">The sequence shown here is derived from an EMBL/GenBank/DDBJ whole genome shotgun (WGS) entry which is preliminary data.</text>
</comment>
<feature type="region of interest" description="Disordered" evidence="1">
    <location>
        <begin position="19"/>
        <end position="40"/>
    </location>
</feature>
<sequence length="156" mass="18420">MQIINETKGDLLKEIKENNHENDLIKEGNTDISSDDDEQNGEIEELKLRKRLFSNKIIPEIVNNKDEQKIDSDIEIKENNEEIYENNEENEGNKDSESINLIKEELSALNEENPSSESRLVLNYFLFIKILFTVKYLNQKIFNHRNHYLIILLKKI</sequence>
<dbReference type="Proteomes" id="UP000580250">
    <property type="component" value="Unassembled WGS sequence"/>
</dbReference>
<proteinExistence type="predicted"/>
<accession>A0A6V7X5X2</accession>
<feature type="compositionally biased region" description="Basic and acidic residues" evidence="1">
    <location>
        <begin position="19"/>
        <end position="29"/>
    </location>
</feature>